<evidence type="ECO:0000313" key="5">
    <source>
        <dbReference type="Proteomes" id="UP001583172"/>
    </source>
</evidence>
<protein>
    <recommendedName>
        <fullName evidence="3">DUF7492 domain-containing protein</fullName>
    </recommendedName>
</protein>
<organism evidence="4 5">
    <name type="scientific">Humicola insolens</name>
    <name type="common">Soft-rot fungus</name>
    <dbReference type="NCBI Taxonomy" id="85995"/>
    <lineage>
        <taxon>Eukaryota</taxon>
        <taxon>Fungi</taxon>
        <taxon>Dikarya</taxon>
        <taxon>Ascomycota</taxon>
        <taxon>Pezizomycotina</taxon>
        <taxon>Sordariomycetes</taxon>
        <taxon>Sordariomycetidae</taxon>
        <taxon>Sordariales</taxon>
        <taxon>Chaetomiaceae</taxon>
        <taxon>Mycothermus</taxon>
    </lineage>
</organism>
<evidence type="ECO:0000256" key="1">
    <source>
        <dbReference type="SAM" id="MobiDB-lite"/>
    </source>
</evidence>
<gene>
    <name evidence="4" type="ORF">VTJ49DRAFT_6503</name>
</gene>
<sequence>MKTVRNRGRTLTALCVAALAGAATAHTWPESTIRLAPNGTMIGDLGFDRNHIPDGDLSSFKVPPPGMNKVQPDHKLVRAGPLNAGSYPPQFPMLSVAPGDWVAIHYRENGHVSRADSEPMAKPVNRGTVYLYGTTHNDLSGVNFMDVHLKWTADGNGGDGKGRLLATRHYDDGQCHEAIPATGDVAGIVASRKKFTNVEAVLCQSDVQIPIDVPVGSIYSVIWVWDWATLDKWGVAVPPATYELGQGDPAVLESQFYTGVVDYKIVDPCDEVLGPVKGPTCVQGTNKATDAVQFVLNQPAVSRGIPAQMADPFLVKVPQAGFNVPGPTADPKSIPFAPVIGKTEKPKLPWPAQILAAQNTPGAAAPAAGGDPSGDEGNKKSPAAPNPTSTSMPTSTPTPTGDVVVTATTVVPEAVVTATVTRGGALSAAPSQRTVYRVRGRRVTAQW</sequence>
<dbReference type="Proteomes" id="UP001583172">
    <property type="component" value="Unassembled WGS sequence"/>
</dbReference>
<proteinExistence type="predicted"/>
<evidence type="ECO:0000259" key="3">
    <source>
        <dbReference type="Pfam" id="PF24320"/>
    </source>
</evidence>
<evidence type="ECO:0000313" key="4">
    <source>
        <dbReference type="EMBL" id="KAL1835533.1"/>
    </source>
</evidence>
<evidence type="ECO:0000256" key="2">
    <source>
        <dbReference type="SAM" id="SignalP"/>
    </source>
</evidence>
<feature type="compositionally biased region" description="Low complexity" evidence="1">
    <location>
        <begin position="381"/>
        <end position="401"/>
    </location>
</feature>
<dbReference type="EMBL" id="JAZGSY010000616">
    <property type="protein sequence ID" value="KAL1835533.1"/>
    <property type="molecule type" value="Genomic_DNA"/>
</dbReference>
<comment type="caution">
    <text evidence="4">The sequence shown here is derived from an EMBL/GenBank/DDBJ whole genome shotgun (WGS) entry which is preliminary data.</text>
</comment>
<feature type="region of interest" description="Disordered" evidence="1">
    <location>
        <begin position="360"/>
        <end position="401"/>
    </location>
</feature>
<accession>A0ABR3V2N0</accession>
<feature type="domain" description="DUF7492" evidence="3">
    <location>
        <begin position="23"/>
        <end position="233"/>
    </location>
</feature>
<dbReference type="Pfam" id="PF24320">
    <property type="entry name" value="DUF7492"/>
    <property type="match status" value="1"/>
</dbReference>
<name>A0ABR3V2N0_HUMIN</name>
<feature type="chain" id="PRO_5046381969" description="DUF7492 domain-containing protein" evidence="2">
    <location>
        <begin position="26"/>
        <end position="447"/>
    </location>
</feature>
<keyword evidence="2" id="KW-0732">Signal</keyword>
<reference evidence="4 5" key="1">
    <citation type="journal article" date="2024" name="Commun. Biol.">
        <title>Comparative genomic analysis of thermophilic fungi reveals convergent evolutionary adaptations and gene losses.</title>
        <authorList>
            <person name="Steindorff A.S."/>
            <person name="Aguilar-Pontes M.V."/>
            <person name="Robinson A.J."/>
            <person name="Andreopoulos B."/>
            <person name="LaButti K."/>
            <person name="Kuo A."/>
            <person name="Mondo S."/>
            <person name="Riley R."/>
            <person name="Otillar R."/>
            <person name="Haridas S."/>
            <person name="Lipzen A."/>
            <person name="Grimwood J."/>
            <person name="Schmutz J."/>
            <person name="Clum A."/>
            <person name="Reid I.D."/>
            <person name="Moisan M.C."/>
            <person name="Butler G."/>
            <person name="Nguyen T.T.M."/>
            <person name="Dewar K."/>
            <person name="Conant G."/>
            <person name="Drula E."/>
            <person name="Henrissat B."/>
            <person name="Hansel C."/>
            <person name="Singer S."/>
            <person name="Hutchinson M.I."/>
            <person name="de Vries R.P."/>
            <person name="Natvig D.O."/>
            <person name="Powell A.J."/>
            <person name="Tsang A."/>
            <person name="Grigoriev I.V."/>
        </authorList>
    </citation>
    <scope>NUCLEOTIDE SEQUENCE [LARGE SCALE GENOMIC DNA]</scope>
    <source>
        <strain evidence="4 5">CBS 620.91</strain>
    </source>
</reference>
<keyword evidence="5" id="KW-1185">Reference proteome</keyword>
<dbReference type="InterPro" id="IPR055915">
    <property type="entry name" value="DUF7492"/>
</dbReference>
<feature type="signal peptide" evidence="2">
    <location>
        <begin position="1"/>
        <end position="25"/>
    </location>
</feature>
<feature type="compositionally biased region" description="Low complexity" evidence="1">
    <location>
        <begin position="361"/>
        <end position="370"/>
    </location>
</feature>